<evidence type="ECO:0000313" key="3">
    <source>
        <dbReference type="Proteomes" id="UP001319080"/>
    </source>
</evidence>
<evidence type="ECO:0000259" key="1">
    <source>
        <dbReference type="Pfam" id="PF13280"/>
    </source>
</evidence>
<dbReference type="EMBL" id="JAHESE010000025">
    <property type="protein sequence ID" value="MBT1710720.1"/>
    <property type="molecule type" value="Genomic_DNA"/>
</dbReference>
<protein>
    <submittedName>
        <fullName evidence="2">WYL domain-containing protein</fullName>
    </submittedName>
</protein>
<sequence>MLHDKDEEVIYTRYGGEYFFHAPVFQNFNLPVRELTTVVRQSPQQIKFKALLDNIRVNRVRDTDLKLLQSRCKKPTAAHKHALYLTTTRKAANGFNKKKLDEIDSAPFQFEGTLLGEYEKLQDLSHHKLNNKFPAPYILELKKGAQIMMVKNDPQKRWANGSIGKISKVGRRGIAVIIDDKEYKVAPEQWSEIQYELDRDTGAIEPRVVAAFVQYPLQLAFAMTIHKSQGKTFSKITIDTGTGAFAHGQMYVALSRCTTLQGITLVNPVDKRDIIVDPRVIDFYTGGKITRTKFQKQSPAVKKALLEAISRGNPITIEYRKTRDEISKRTISRVEICNDYQDNGYEDAHIRAYCHLRKAERTFKIDRIITIKTLRSLGRVSA</sequence>
<keyword evidence="3" id="KW-1185">Reference proteome</keyword>
<dbReference type="PROSITE" id="PS52050">
    <property type="entry name" value="WYL"/>
    <property type="match status" value="1"/>
</dbReference>
<reference evidence="2 3" key="1">
    <citation type="submission" date="2021-05" db="EMBL/GenBank/DDBJ databases">
        <title>A Polyphasic approach of four new species of the genus Ohtaekwangia: Ohtaekwangia histidinii sp. nov., Ohtaekwangia cretensis sp. nov., Ohtaekwangia indiensis sp. nov., Ohtaekwangia reichenbachii sp. nov. from diverse environment.</title>
        <authorList>
            <person name="Octaviana S."/>
        </authorList>
    </citation>
    <scope>NUCLEOTIDE SEQUENCE [LARGE SCALE GENOMIC DNA]</scope>
    <source>
        <strain evidence="2 3">PWU5</strain>
    </source>
</reference>
<dbReference type="InterPro" id="IPR027417">
    <property type="entry name" value="P-loop_NTPase"/>
</dbReference>
<dbReference type="SUPFAM" id="SSF52540">
    <property type="entry name" value="P-loop containing nucleoside triphosphate hydrolases"/>
    <property type="match status" value="1"/>
</dbReference>
<name>A0AAP2E031_9BACT</name>
<evidence type="ECO:0000313" key="2">
    <source>
        <dbReference type="EMBL" id="MBT1710720.1"/>
    </source>
</evidence>
<gene>
    <name evidence="2" type="ORF">KK062_20940</name>
</gene>
<dbReference type="Gene3D" id="2.30.30.940">
    <property type="match status" value="1"/>
</dbReference>
<dbReference type="InterPro" id="IPR051055">
    <property type="entry name" value="PIF1_helicase"/>
</dbReference>
<dbReference type="CDD" id="cd18809">
    <property type="entry name" value="SF1_C_RecD"/>
    <property type="match status" value="1"/>
</dbReference>
<dbReference type="InterPro" id="IPR026881">
    <property type="entry name" value="WYL_dom"/>
</dbReference>
<dbReference type="PANTHER" id="PTHR47642">
    <property type="entry name" value="ATP-DEPENDENT DNA HELICASE"/>
    <property type="match status" value="1"/>
</dbReference>
<feature type="domain" description="WYL" evidence="1">
    <location>
        <begin position="303"/>
        <end position="371"/>
    </location>
</feature>
<dbReference type="Gene3D" id="3.40.50.300">
    <property type="entry name" value="P-loop containing nucleotide triphosphate hydrolases"/>
    <property type="match status" value="1"/>
</dbReference>
<dbReference type="AlphaFoldDB" id="A0AAP2E031"/>
<dbReference type="Pfam" id="PF13280">
    <property type="entry name" value="WYL"/>
    <property type="match status" value="1"/>
</dbReference>
<dbReference type="PANTHER" id="PTHR47642:SF6">
    <property type="entry name" value="ATP-DEPENDENT DNA HELICASE"/>
    <property type="match status" value="1"/>
</dbReference>
<proteinExistence type="predicted"/>
<organism evidence="2 3">
    <name type="scientific">Dawidia cretensis</name>
    <dbReference type="NCBI Taxonomy" id="2782350"/>
    <lineage>
        <taxon>Bacteria</taxon>
        <taxon>Pseudomonadati</taxon>
        <taxon>Bacteroidota</taxon>
        <taxon>Cytophagia</taxon>
        <taxon>Cytophagales</taxon>
        <taxon>Chryseotaleaceae</taxon>
        <taxon>Dawidia</taxon>
    </lineage>
</organism>
<dbReference type="Proteomes" id="UP001319080">
    <property type="component" value="Unassembled WGS sequence"/>
</dbReference>
<comment type="caution">
    <text evidence="2">The sequence shown here is derived from an EMBL/GenBank/DDBJ whole genome shotgun (WGS) entry which is preliminary data.</text>
</comment>
<accession>A0AAP2E031</accession>